<evidence type="ECO:0000256" key="1">
    <source>
        <dbReference type="ARBA" id="ARBA00004442"/>
    </source>
</evidence>
<keyword evidence="4" id="KW-1134">Transmembrane beta strand</keyword>
<dbReference type="Proteomes" id="UP000236654">
    <property type="component" value="Unassembled WGS sequence"/>
</dbReference>
<dbReference type="AlphaFoldDB" id="A0A2I0QYV7"/>
<feature type="coiled-coil region" evidence="8">
    <location>
        <begin position="344"/>
        <end position="392"/>
    </location>
</feature>
<dbReference type="PANTHER" id="PTHR30026:SF20">
    <property type="entry name" value="OUTER MEMBRANE PROTEIN TOLC"/>
    <property type="match status" value="1"/>
</dbReference>
<dbReference type="RefSeq" id="WP_101335787.1">
    <property type="nucleotide sequence ID" value="NZ_PJNI01000026.1"/>
</dbReference>
<dbReference type="InterPro" id="IPR003423">
    <property type="entry name" value="OMP_efflux"/>
</dbReference>
<evidence type="ECO:0000256" key="5">
    <source>
        <dbReference type="ARBA" id="ARBA00022692"/>
    </source>
</evidence>
<evidence type="ECO:0000256" key="8">
    <source>
        <dbReference type="SAM" id="Coils"/>
    </source>
</evidence>
<dbReference type="GO" id="GO:0015562">
    <property type="term" value="F:efflux transmembrane transporter activity"/>
    <property type="evidence" value="ECO:0007669"/>
    <property type="project" value="InterPro"/>
</dbReference>
<evidence type="ECO:0000256" key="4">
    <source>
        <dbReference type="ARBA" id="ARBA00022452"/>
    </source>
</evidence>
<evidence type="ECO:0000256" key="6">
    <source>
        <dbReference type="ARBA" id="ARBA00023136"/>
    </source>
</evidence>
<organism evidence="9 10">
    <name type="scientific">Brumimicrobium salinarum</name>
    <dbReference type="NCBI Taxonomy" id="2058658"/>
    <lineage>
        <taxon>Bacteria</taxon>
        <taxon>Pseudomonadati</taxon>
        <taxon>Bacteroidota</taxon>
        <taxon>Flavobacteriia</taxon>
        <taxon>Flavobacteriales</taxon>
        <taxon>Crocinitomicaceae</taxon>
        <taxon>Brumimicrobium</taxon>
    </lineage>
</organism>
<gene>
    <name evidence="9" type="ORF">CW751_14715</name>
</gene>
<keyword evidence="7" id="KW-0998">Cell outer membrane</keyword>
<keyword evidence="3" id="KW-0813">Transport</keyword>
<proteinExistence type="inferred from homology"/>
<comment type="similarity">
    <text evidence="2">Belongs to the outer membrane factor (OMF) (TC 1.B.17) family.</text>
</comment>
<keyword evidence="8" id="KW-0175">Coiled coil</keyword>
<dbReference type="SUPFAM" id="SSF56954">
    <property type="entry name" value="Outer membrane efflux proteins (OEP)"/>
    <property type="match status" value="1"/>
</dbReference>
<reference evidence="9 10" key="1">
    <citation type="submission" date="2017-12" db="EMBL/GenBank/DDBJ databases">
        <title>The draft genome sequence of Brumimicrobium saltpan LHR20.</title>
        <authorList>
            <person name="Do Z.-J."/>
            <person name="Luo H.-R."/>
        </authorList>
    </citation>
    <scope>NUCLEOTIDE SEQUENCE [LARGE SCALE GENOMIC DNA]</scope>
    <source>
        <strain evidence="9 10">LHR20</strain>
    </source>
</reference>
<dbReference type="GO" id="GO:0009279">
    <property type="term" value="C:cell outer membrane"/>
    <property type="evidence" value="ECO:0007669"/>
    <property type="project" value="UniProtKB-SubCell"/>
</dbReference>
<evidence type="ECO:0000256" key="7">
    <source>
        <dbReference type="ARBA" id="ARBA00023237"/>
    </source>
</evidence>
<name>A0A2I0QYV7_9FLAO</name>
<protein>
    <recommendedName>
        <fullName evidence="11">TolC family protein</fullName>
    </recommendedName>
</protein>
<comment type="subcellular location">
    <subcellularLocation>
        <location evidence="1">Cell outer membrane</location>
    </subcellularLocation>
</comment>
<dbReference type="OrthoDB" id="9811587at2"/>
<dbReference type="InterPro" id="IPR051906">
    <property type="entry name" value="TolC-like"/>
</dbReference>
<keyword evidence="10" id="KW-1185">Reference proteome</keyword>
<accession>A0A2I0QYV7</accession>
<dbReference type="Gene3D" id="1.20.1600.10">
    <property type="entry name" value="Outer membrane efflux proteins (OEP)"/>
    <property type="match status" value="1"/>
</dbReference>
<evidence type="ECO:0000313" key="10">
    <source>
        <dbReference type="Proteomes" id="UP000236654"/>
    </source>
</evidence>
<evidence type="ECO:0008006" key="11">
    <source>
        <dbReference type="Google" id="ProtNLM"/>
    </source>
</evidence>
<dbReference type="GO" id="GO:1990281">
    <property type="term" value="C:efflux pump complex"/>
    <property type="evidence" value="ECO:0007669"/>
    <property type="project" value="TreeGrafter"/>
</dbReference>
<sequence>MRTNRIIPIILICFSSLWSLAQETWSLEKCIAYADSGNLNLQHKKADLLIAEIQYKQSKLNVLPTLNAGGTHGYNWGQSIDPFTNQFATERVRTNNLYVGSSWSIFSGLQNYYLIQQNNISHQVTEQEIEIQRRNLKIDITAAYMQIVLNHYLIEAAEKQLAYAIESENIAKDRLKGGYATHYEVLSMTSQLIKDSTTLIQAQNNKEYSLLLLKQLLNYQEEIQVEISEIEKLETIPAEINKESFSENPEYKLALSRIDLQDFQLKTAKARLLPNLSINSSIGSGYSGNSKTLVGSEFLPKPFEVQMRENFYQSAVLTLNIPIFNNGRVHSEIKIAEAELTKTMLEQEIMVQDLRNQLEKLENEITNEQLNSKALQRALQASEEQFKAATEQYNSGTINVQNYLELRSDLFKTQADYYTSLITLRFKEKMLKTLYEK</sequence>
<evidence type="ECO:0000313" key="9">
    <source>
        <dbReference type="EMBL" id="PKR79516.1"/>
    </source>
</evidence>
<dbReference type="Pfam" id="PF02321">
    <property type="entry name" value="OEP"/>
    <property type="match status" value="2"/>
</dbReference>
<evidence type="ECO:0000256" key="3">
    <source>
        <dbReference type="ARBA" id="ARBA00022448"/>
    </source>
</evidence>
<dbReference type="EMBL" id="PJNI01000026">
    <property type="protein sequence ID" value="PKR79516.1"/>
    <property type="molecule type" value="Genomic_DNA"/>
</dbReference>
<dbReference type="GO" id="GO:0015288">
    <property type="term" value="F:porin activity"/>
    <property type="evidence" value="ECO:0007669"/>
    <property type="project" value="TreeGrafter"/>
</dbReference>
<dbReference type="PANTHER" id="PTHR30026">
    <property type="entry name" value="OUTER MEMBRANE PROTEIN TOLC"/>
    <property type="match status" value="1"/>
</dbReference>
<keyword evidence="5" id="KW-0812">Transmembrane</keyword>
<keyword evidence="6" id="KW-0472">Membrane</keyword>
<evidence type="ECO:0000256" key="2">
    <source>
        <dbReference type="ARBA" id="ARBA00007613"/>
    </source>
</evidence>
<comment type="caution">
    <text evidence="9">The sequence shown here is derived from an EMBL/GenBank/DDBJ whole genome shotgun (WGS) entry which is preliminary data.</text>
</comment>